<dbReference type="SUPFAM" id="SSF54523">
    <property type="entry name" value="Pili subunits"/>
    <property type="match status" value="1"/>
</dbReference>
<evidence type="ECO:0000256" key="4">
    <source>
        <dbReference type="ARBA" id="ARBA00022475"/>
    </source>
</evidence>
<evidence type="ECO:0000256" key="9">
    <source>
        <dbReference type="ARBA" id="ARBA00023136"/>
    </source>
</evidence>
<dbReference type="InterPro" id="IPR045584">
    <property type="entry name" value="Pilin-like"/>
</dbReference>
<dbReference type="Gene3D" id="3.10.610.10">
    <property type="entry name" value="GSPII I/J protein-like"/>
    <property type="match status" value="1"/>
</dbReference>
<dbReference type="InterPro" id="IPR010055">
    <property type="entry name" value="T2SS_protein-GspJ"/>
</dbReference>
<dbReference type="InterPro" id="IPR012902">
    <property type="entry name" value="N_methyl_site"/>
</dbReference>
<name>A0A9E4KA62_9GAMM</name>
<evidence type="ECO:0000256" key="1">
    <source>
        <dbReference type="ARBA" id="ARBA00004377"/>
    </source>
</evidence>
<keyword evidence="5" id="KW-0488">Methylation</keyword>
<keyword evidence="9 10" id="KW-0472">Membrane</keyword>
<dbReference type="EMBL" id="JAEPCM010000079">
    <property type="protein sequence ID" value="MCG7945313.1"/>
    <property type="molecule type" value="Genomic_DNA"/>
</dbReference>
<dbReference type="GO" id="GO:0015627">
    <property type="term" value="C:type II protein secretion system complex"/>
    <property type="evidence" value="ECO:0007669"/>
    <property type="project" value="InterPro"/>
</dbReference>
<accession>A0A9E4KA62</accession>
<gene>
    <name evidence="11" type="primary">gspJ</name>
    <name evidence="11" type="ORF">JAZ07_03090</name>
</gene>
<feature type="transmembrane region" description="Helical" evidence="10">
    <location>
        <begin position="21"/>
        <end position="45"/>
    </location>
</feature>
<dbReference type="NCBIfam" id="TIGR02532">
    <property type="entry name" value="IV_pilin_GFxxxE"/>
    <property type="match status" value="1"/>
</dbReference>
<dbReference type="InterPro" id="IPR051621">
    <property type="entry name" value="T2SS_protein_J"/>
</dbReference>
<dbReference type="PANTHER" id="PTHR39583:SF2">
    <property type="entry name" value="TYPE II SECRETION SYSTEM PROTEIN J"/>
    <property type="match status" value="1"/>
</dbReference>
<keyword evidence="6" id="KW-0997">Cell inner membrane</keyword>
<dbReference type="PROSITE" id="PS00409">
    <property type="entry name" value="PROKAR_NTER_METHYL"/>
    <property type="match status" value="1"/>
</dbReference>
<comment type="caution">
    <text evidence="11">The sequence shown here is derived from an EMBL/GenBank/DDBJ whole genome shotgun (WGS) entry which is preliminary data.</text>
</comment>
<dbReference type="PANTHER" id="PTHR39583">
    <property type="entry name" value="TYPE II SECRETION SYSTEM PROTEIN J-RELATED"/>
    <property type="match status" value="1"/>
</dbReference>
<dbReference type="Gene3D" id="2.10.70.20">
    <property type="entry name" value="gspk-gspi-gspj complex like domains"/>
    <property type="match status" value="1"/>
</dbReference>
<dbReference type="Pfam" id="PF07963">
    <property type="entry name" value="N_methyl"/>
    <property type="match status" value="1"/>
</dbReference>
<comment type="similarity">
    <text evidence="2">Belongs to the GSP J family.</text>
</comment>
<sequence>MKPSAHNLRDRQQRNRPSTAGFTLLELLIAITVFAIMATFAYSGLKVVLDSENQTSQYSKRMSQLQLAMNLMQRDIEQAIERPIRDQLGDEVGAFISGGFAGTLLELTRDGYANPMKLPRSNLQRVGYQLEEETLYRLTWRILDRAQDSEPHRYELIDNIEELELIYYDKEMKKQSQWPPERFDFDSGEKPGLPTAVEVKMELKDWGNIRRLFALVRPIPDEQQAQGQNSNGDTQ</sequence>
<evidence type="ECO:0000256" key="8">
    <source>
        <dbReference type="ARBA" id="ARBA00022989"/>
    </source>
</evidence>
<dbReference type="Proteomes" id="UP000886667">
    <property type="component" value="Unassembled WGS sequence"/>
</dbReference>
<organism evidence="11 12">
    <name type="scientific">Candidatus Thiodiazotropha taylori</name>
    <dbReference type="NCBI Taxonomy" id="2792791"/>
    <lineage>
        <taxon>Bacteria</taxon>
        <taxon>Pseudomonadati</taxon>
        <taxon>Pseudomonadota</taxon>
        <taxon>Gammaproteobacteria</taxon>
        <taxon>Chromatiales</taxon>
        <taxon>Sedimenticolaceae</taxon>
        <taxon>Candidatus Thiodiazotropha</taxon>
    </lineage>
</organism>
<evidence type="ECO:0000256" key="5">
    <source>
        <dbReference type="ARBA" id="ARBA00022481"/>
    </source>
</evidence>
<reference evidence="11" key="1">
    <citation type="journal article" date="2021" name="Proc. Natl. Acad. Sci. U.S.A.">
        <title>Global biogeography of chemosynthetic symbionts reveals both localized and globally distributed symbiont groups. .</title>
        <authorList>
            <person name="Osvatic J.T."/>
            <person name="Wilkins L.G.E."/>
            <person name="Leibrecht L."/>
            <person name="Leray M."/>
            <person name="Zauner S."/>
            <person name="Polzin J."/>
            <person name="Camacho Y."/>
            <person name="Gros O."/>
            <person name="van Gils J.A."/>
            <person name="Eisen J.A."/>
            <person name="Petersen J.M."/>
            <person name="Yuen B."/>
        </authorList>
    </citation>
    <scope>NUCLEOTIDE SEQUENCE</scope>
    <source>
        <strain evidence="11">MAGclacostrist064TRANS</strain>
    </source>
</reference>
<evidence type="ECO:0000313" key="11">
    <source>
        <dbReference type="EMBL" id="MCG7945313.1"/>
    </source>
</evidence>
<dbReference type="NCBIfam" id="TIGR01711">
    <property type="entry name" value="gspJ"/>
    <property type="match status" value="1"/>
</dbReference>
<evidence type="ECO:0000256" key="2">
    <source>
        <dbReference type="ARBA" id="ARBA00011084"/>
    </source>
</evidence>
<keyword evidence="8 10" id="KW-1133">Transmembrane helix</keyword>
<keyword evidence="7 10" id="KW-0812">Transmembrane</keyword>
<proteinExistence type="inferred from homology"/>
<comment type="subcellular location">
    <subcellularLocation>
        <location evidence="1">Cell inner membrane</location>
        <topology evidence="1">Single-pass membrane protein</topology>
    </subcellularLocation>
</comment>
<dbReference type="Pfam" id="PF11612">
    <property type="entry name" value="T2SSJ"/>
    <property type="match status" value="1"/>
</dbReference>
<dbReference type="GO" id="GO:0005886">
    <property type="term" value="C:plasma membrane"/>
    <property type="evidence" value="ECO:0007669"/>
    <property type="project" value="UniProtKB-SubCell"/>
</dbReference>
<evidence type="ECO:0000313" key="12">
    <source>
        <dbReference type="Proteomes" id="UP000886667"/>
    </source>
</evidence>
<evidence type="ECO:0000256" key="10">
    <source>
        <dbReference type="SAM" id="Phobius"/>
    </source>
</evidence>
<evidence type="ECO:0000256" key="3">
    <source>
        <dbReference type="ARBA" id="ARBA00021539"/>
    </source>
</evidence>
<evidence type="ECO:0000256" key="7">
    <source>
        <dbReference type="ARBA" id="ARBA00022692"/>
    </source>
</evidence>
<protein>
    <recommendedName>
        <fullName evidence="3">Type II secretion system protein J</fullName>
    </recommendedName>
</protein>
<keyword evidence="4" id="KW-1003">Cell membrane</keyword>
<dbReference type="GO" id="GO:0015628">
    <property type="term" value="P:protein secretion by the type II secretion system"/>
    <property type="evidence" value="ECO:0007669"/>
    <property type="project" value="InterPro"/>
</dbReference>
<dbReference type="AlphaFoldDB" id="A0A9E4KA62"/>
<evidence type="ECO:0000256" key="6">
    <source>
        <dbReference type="ARBA" id="ARBA00022519"/>
    </source>
</evidence>